<dbReference type="EMBL" id="JAWHQM010000046">
    <property type="protein sequence ID" value="KAK5634918.1"/>
    <property type="molecule type" value="Genomic_DNA"/>
</dbReference>
<dbReference type="PANTHER" id="PTHR11266">
    <property type="entry name" value="PEROXISOMAL MEMBRANE PROTEIN 2, PXMP2 MPV17"/>
    <property type="match status" value="1"/>
</dbReference>
<organism evidence="7 8">
    <name type="scientific">Xylaria bambusicola</name>
    <dbReference type="NCBI Taxonomy" id="326684"/>
    <lineage>
        <taxon>Eukaryota</taxon>
        <taxon>Fungi</taxon>
        <taxon>Dikarya</taxon>
        <taxon>Ascomycota</taxon>
        <taxon>Pezizomycotina</taxon>
        <taxon>Sordariomycetes</taxon>
        <taxon>Xylariomycetidae</taxon>
        <taxon>Xylariales</taxon>
        <taxon>Xylariaceae</taxon>
        <taxon>Xylaria</taxon>
    </lineage>
</organism>
<comment type="subcellular location">
    <subcellularLocation>
        <location evidence="1">Membrane</location>
        <topology evidence="1">Multi-pass membrane protein</topology>
    </subcellularLocation>
</comment>
<dbReference type="InterPro" id="IPR007248">
    <property type="entry name" value="Mpv17_PMP22"/>
</dbReference>
<keyword evidence="3" id="KW-0812">Transmembrane</keyword>
<protein>
    <submittedName>
        <fullName evidence="7">Uncharacterized protein</fullName>
    </submittedName>
</protein>
<accession>A0AAN7USQ8</accession>
<comment type="similarity">
    <text evidence="2 6">Belongs to the peroxisomal membrane protein PXMP2/4 family.</text>
</comment>
<dbReference type="Pfam" id="PF04117">
    <property type="entry name" value="Mpv17_PMP22"/>
    <property type="match status" value="1"/>
</dbReference>
<sequence>MQCKFMLTVIDRYQRSLAARPLLTQSLTTAVLFAVGDITAQQGIEKKGLEKHEFVRTGRMFAYGGGMSFFQLRFLDYFQHKPPERKDINTCISGTMFYVRKRKPTNTPSPFPAVFGPAATIWFKILSKRVVLPNKNAEILARVACDQLLFAPVFIGVFLSSMGVLEGSSPKEKLDKSYVDTLQTNWMVWPFVQLANFKFVPLQHRVLAVNVASIGWNSYLSLANAK</sequence>
<evidence type="ECO:0000313" key="7">
    <source>
        <dbReference type="EMBL" id="KAK5634918.1"/>
    </source>
</evidence>
<evidence type="ECO:0000313" key="8">
    <source>
        <dbReference type="Proteomes" id="UP001305414"/>
    </source>
</evidence>
<evidence type="ECO:0000256" key="2">
    <source>
        <dbReference type="ARBA" id="ARBA00006824"/>
    </source>
</evidence>
<proteinExistence type="inferred from homology"/>
<dbReference type="GO" id="GO:0005739">
    <property type="term" value="C:mitochondrion"/>
    <property type="evidence" value="ECO:0007669"/>
    <property type="project" value="TreeGrafter"/>
</dbReference>
<dbReference type="Proteomes" id="UP001305414">
    <property type="component" value="Unassembled WGS sequence"/>
</dbReference>
<keyword evidence="5" id="KW-0472">Membrane</keyword>
<gene>
    <name evidence="7" type="ORF">RRF57_010630</name>
</gene>
<dbReference type="GO" id="GO:0016020">
    <property type="term" value="C:membrane"/>
    <property type="evidence" value="ECO:0007669"/>
    <property type="project" value="UniProtKB-SubCell"/>
</dbReference>
<dbReference type="AlphaFoldDB" id="A0AAN7USQ8"/>
<evidence type="ECO:0000256" key="3">
    <source>
        <dbReference type="ARBA" id="ARBA00022692"/>
    </source>
</evidence>
<dbReference type="PANTHER" id="PTHR11266:SF17">
    <property type="entry name" value="PROTEIN MPV17"/>
    <property type="match status" value="1"/>
</dbReference>
<keyword evidence="8" id="KW-1185">Reference proteome</keyword>
<evidence type="ECO:0000256" key="4">
    <source>
        <dbReference type="ARBA" id="ARBA00022989"/>
    </source>
</evidence>
<comment type="caution">
    <text evidence="7">The sequence shown here is derived from an EMBL/GenBank/DDBJ whole genome shotgun (WGS) entry which is preliminary data.</text>
</comment>
<evidence type="ECO:0000256" key="5">
    <source>
        <dbReference type="ARBA" id="ARBA00023136"/>
    </source>
</evidence>
<keyword evidence="4" id="KW-1133">Transmembrane helix</keyword>
<evidence type="ECO:0000256" key="1">
    <source>
        <dbReference type="ARBA" id="ARBA00004141"/>
    </source>
</evidence>
<reference evidence="7 8" key="1">
    <citation type="submission" date="2023-10" db="EMBL/GenBank/DDBJ databases">
        <title>Draft genome sequence of Xylaria bambusicola isolate GMP-LS, the root and basal stem rot pathogen of sugarcane in Indonesia.</title>
        <authorList>
            <person name="Selvaraj P."/>
            <person name="Muralishankar V."/>
            <person name="Muruganantham S."/>
            <person name="Sp S."/>
            <person name="Haryani S."/>
            <person name="Lau K.J.X."/>
            <person name="Naqvi N.I."/>
        </authorList>
    </citation>
    <scope>NUCLEOTIDE SEQUENCE [LARGE SCALE GENOMIC DNA]</scope>
    <source>
        <strain evidence="7">GMP-LS</strain>
    </source>
</reference>
<evidence type="ECO:0000256" key="6">
    <source>
        <dbReference type="RuleBase" id="RU363053"/>
    </source>
</evidence>
<name>A0AAN7USQ8_9PEZI</name>